<reference evidence="2" key="1">
    <citation type="journal article" date="2021" name="Nat. Commun.">
        <title>Genetic determinants of endophytism in the Arabidopsis root mycobiome.</title>
        <authorList>
            <person name="Mesny F."/>
            <person name="Miyauchi S."/>
            <person name="Thiergart T."/>
            <person name="Pickel B."/>
            <person name="Atanasova L."/>
            <person name="Karlsson M."/>
            <person name="Huettel B."/>
            <person name="Barry K.W."/>
            <person name="Haridas S."/>
            <person name="Chen C."/>
            <person name="Bauer D."/>
            <person name="Andreopoulos W."/>
            <person name="Pangilinan J."/>
            <person name="LaButti K."/>
            <person name="Riley R."/>
            <person name="Lipzen A."/>
            <person name="Clum A."/>
            <person name="Drula E."/>
            <person name="Henrissat B."/>
            <person name="Kohler A."/>
            <person name="Grigoriev I.V."/>
            <person name="Martin F.M."/>
            <person name="Hacquard S."/>
        </authorList>
    </citation>
    <scope>NUCLEOTIDE SEQUENCE</scope>
    <source>
        <strain evidence="2">MPI-CAGE-CH-0235</strain>
    </source>
</reference>
<evidence type="ECO:0000313" key="2">
    <source>
        <dbReference type="EMBL" id="KAH7310607.1"/>
    </source>
</evidence>
<dbReference type="SUPFAM" id="SSF53474">
    <property type="entry name" value="alpha/beta-Hydrolases"/>
    <property type="match status" value="1"/>
</dbReference>
<sequence>MGRPTIVSIPGASSLPIFSDRLVAAVTSRGYTIHTLQLPSVGLSEGPQEGPPSSMYDDAALISSHVSKLADAGQDILLVTHSYGGTPATESLRGLSKRSRRDQDLPGGVIGIAYITSFVPEVGKSAGSIKAGFPGLSKVPMAVDEAGWLYYTDIPGVAAMSFSSMPPEEGQLWAGRLARHSAASFANPLTYAGFKDVPVSYLLCENDLAIPPIVQQSIIDMIERETGRSVDVTSIDADHVAPLSSPDTVAEWIVGIAEKLTS</sequence>
<protein>
    <submittedName>
        <fullName evidence="2">Alpha/beta hydrolase fold-1</fullName>
    </submittedName>
</protein>
<dbReference type="Pfam" id="PF12697">
    <property type="entry name" value="Abhydrolase_6"/>
    <property type="match status" value="1"/>
</dbReference>
<organism evidence="2 3">
    <name type="scientific">Stachybotrys elegans</name>
    <dbReference type="NCBI Taxonomy" id="80388"/>
    <lineage>
        <taxon>Eukaryota</taxon>
        <taxon>Fungi</taxon>
        <taxon>Dikarya</taxon>
        <taxon>Ascomycota</taxon>
        <taxon>Pezizomycotina</taxon>
        <taxon>Sordariomycetes</taxon>
        <taxon>Hypocreomycetidae</taxon>
        <taxon>Hypocreales</taxon>
        <taxon>Stachybotryaceae</taxon>
        <taxon>Stachybotrys</taxon>
    </lineage>
</organism>
<accession>A0A8K0WMA4</accession>
<dbReference type="InterPro" id="IPR000073">
    <property type="entry name" value="AB_hydrolase_1"/>
</dbReference>
<feature type="domain" description="AB hydrolase-1" evidence="1">
    <location>
        <begin position="9"/>
        <end position="251"/>
    </location>
</feature>
<name>A0A8K0WMA4_9HYPO</name>
<proteinExistence type="predicted"/>
<keyword evidence="2" id="KW-0378">Hydrolase</keyword>
<dbReference type="Proteomes" id="UP000813444">
    <property type="component" value="Unassembled WGS sequence"/>
</dbReference>
<gene>
    <name evidence="2" type="ORF">B0I35DRAFT_481911</name>
</gene>
<dbReference type="InterPro" id="IPR029058">
    <property type="entry name" value="AB_hydrolase_fold"/>
</dbReference>
<keyword evidence="3" id="KW-1185">Reference proteome</keyword>
<dbReference type="OrthoDB" id="408373at2759"/>
<dbReference type="AlphaFoldDB" id="A0A8K0WMA4"/>
<evidence type="ECO:0000313" key="3">
    <source>
        <dbReference type="Proteomes" id="UP000813444"/>
    </source>
</evidence>
<dbReference type="Gene3D" id="3.40.50.1820">
    <property type="entry name" value="alpha/beta hydrolase"/>
    <property type="match status" value="1"/>
</dbReference>
<dbReference type="PANTHER" id="PTHR37017:SF11">
    <property type="entry name" value="ESTERASE_LIPASE_THIOESTERASE DOMAIN-CONTAINING PROTEIN"/>
    <property type="match status" value="1"/>
</dbReference>
<dbReference type="InterPro" id="IPR052897">
    <property type="entry name" value="Sec-Metab_Biosynth_Hydrolase"/>
</dbReference>
<evidence type="ECO:0000259" key="1">
    <source>
        <dbReference type="Pfam" id="PF12697"/>
    </source>
</evidence>
<dbReference type="PANTHER" id="PTHR37017">
    <property type="entry name" value="AB HYDROLASE-1 DOMAIN-CONTAINING PROTEIN-RELATED"/>
    <property type="match status" value="1"/>
</dbReference>
<dbReference type="EMBL" id="JAGPNK010000012">
    <property type="protein sequence ID" value="KAH7310607.1"/>
    <property type="molecule type" value="Genomic_DNA"/>
</dbReference>
<comment type="caution">
    <text evidence="2">The sequence shown here is derived from an EMBL/GenBank/DDBJ whole genome shotgun (WGS) entry which is preliminary data.</text>
</comment>
<dbReference type="GO" id="GO:0016787">
    <property type="term" value="F:hydrolase activity"/>
    <property type="evidence" value="ECO:0007669"/>
    <property type="project" value="UniProtKB-KW"/>
</dbReference>